<dbReference type="Proteomes" id="UP000005640">
    <property type="component" value="Chromosome 22"/>
</dbReference>
<dbReference type="EMBL" id="Z83838">
    <property type="status" value="NOT_ANNOTATED_CDS"/>
    <property type="molecule type" value="Genomic_DNA"/>
</dbReference>
<dbReference type="UCSC" id="uc003bfm.4">
    <property type="organism name" value="human"/>
</dbReference>
<reference evidence="1" key="5">
    <citation type="submission" date="2025-09" db="UniProtKB">
        <authorList>
            <consortium name="Ensembl"/>
        </authorList>
    </citation>
    <scope>IDENTIFICATION</scope>
</reference>
<dbReference type="Antibodypedia" id="27774">
    <property type="antibodies" value="153 antibodies from 18 providers"/>
</dbReference>
<dbReference type="DNASU" id="112885"/>
<dbReference type="EMBL" id="AL049760">
    <property type="status" value="NOT_ANNOTATED_CDS"/>
    <property type="molecule type" value="Genomic_DNA"/>
</dbReference>
<dbReference type="HOGENOM" id="CLU_020260_2_0_1"/>
<dbReference type="ExpressionAtlas" id="B1AHC5">
    <property type="expression patterns" value="baseline and differential"/>
</dbReference>
<accession>B1AHC5</accession>
<dbReference type="AlphaFoldDB" id="B1AHC5"/>
<evidence type="ECO:0000313" key="2">
    <source>
        <dbReference type="Proteomes" id="UP000005640"/>
    </source>
</evidence>
<gene>
    <name evidence="1" type="primary">PHF21B</name>
</gene>
<organism evidence="1 2">
    <name type="scientific">Homo sapiens</name>
    <name type="common">Human</name>
    <dbReference type="NCBI Taxonomy" id="9606"/>
    <lineage>
        <taxon>Eukaryota</taxon>
        <taxon>Metazoa</taxon>
        <taxon>Chordata</taxon>
        <taxon>Craniata</taxon>
        <taxon>Vertebrata</taxon>
        <taxon>Euteleostomi</taxon>
        <taxon>Mammalia</taxon>
        <taxon>Eutheria</taxon>
        <taxon>Euarchontoglires</taxon>
        <taxon>Primates</taxon>
        <taxon>Haplorrhini</taxon>
        <taxon>Catarrhini</taxon>
        <taxon>Hominidae</taxon>
        <taxon>Homo</taxon>
    </lineage>
</organism>
<dbReference type="EMBL" id="AL079301">
    <property type="status" value="NOT_ANNOTATED_CDS"/>
    <property type="molecule type" value="Genomic_DNA"/>
</dbReference>
<dbReference type="ChiTaRS" id="PHF21B">
    <property type="organism name" value="human"/>
</dbReference>
<name>B1AHC5_HUMAN</name>
<dbReference type="OrthoDB" id="336088at2759"/>
<dbReference type="Ensembl" id="ENST00000403565.6">
    <property type="protein sequence ID" value="ENSP00000385053.2"/>
    <property type="gene ID" value="ENSG00000056487.17"/>
</dbReference>
<dbReference type="DisGeNET" id="112885"/>
<reference evidence="1" key="4">
    <citation type="submission" date="2025-08" db="UniProtKB">
        <authorList>
            <consortium name="Ensembl"/>
        </authorList>
    </citation>
    <scope>IDENTIFICATION</scope>
</reference>
<reference evidence="1 2" key="3">
    <citation type="journal article" date="2008" name="Genome Biol.">
        <title>Finishing the finished human chromosome 22 sequence.</title>
        <authorList>
            <person name="Cole C.G."/>
            <person name="McCann O.T."/>
            <person name="Collins J.E."/>
            <person name="Oliver K."/>
            <person name="Willey D."/>
            <person name="Gribble S.M."/>
            <person name="Yang F."/>
            <person name="McLaren K."/>
            <person name="Rogers J."/>
            <person name="Ning Z."/>
            <person name="Beare D.M."/>
            <person name="Dunham I."/>
        </authorList>
    </citation>
    <scope>NUCLEOTIDE SEQUENCE [LARGE SCALE GENOMIC DNA]</scope>
</reference>
<protein>
    <submittedName>
        <fullName evidence="1">PHD finger protein 21B</fullName>
    </submittedName>
</protein>
<reference evidence="1 2" key="1">
    <citation type="journal article" date="2001" name="Nature">
        <title>Initial sequencing and analysis of the human genome.</title>
        <authorList>
            <consortium name="International Human Genome Sequencing Consortium"/>
            <person name="Lander E.S."/>
            <person name="Linton L.M."/>
            <person name="Birren B."/>
            <person name="Nusbaum C."/>
            <person name="Zody M.C."/>
            <person name="Baldwin J."/>
            <person name="Devon K."/>
            <person name="Dewar K."/>
            <person name="Doyle M."/>
            <person name="FitzHugh W."/>
            <person name="Funke R."/>
            <person name="Gage D."/>
            <person name="Harris K."/>
            <person name="Heaford A."/>
            <person name="Howland J."/>
            <person name="Kann L."/>
            <person name="Lehoczky J."/>
            <person name="LeVine R."/>
            <person name="McEwan P."/>
            <person name="McKernan K."/>
            <person name="Meldrim J."/>
            <person name="Mesirov J.P."/>
            <person name="Miranda C."/>
            <person name="Morris W."/>
            <person name="Naylor J."/>
            <person name="Raymond C."/>
            <person name="Rosetti M."/>
            <person name="Santos R."/>
            <person name="Sheridan A."/>
            <person name="Sougnez C."/>
            <person name="Stange-Thomann N."/>
            <person name="Stojanovic N."/>
            <person name="Subramanian A."/>
            <person name="Wyman D."/>
            <person name="Rogers J."/>
            <person name="Sulston J."/>
            <person name="Ainscough R."/>
            <person name="Beck S."/>
            <person name="Bentley D."/>
            <person name="Burton J."/>
            <person name="Clee C."/>
            <person name="Carter N."/>
            <person name="Coulson A."/>
            <person name="Deadman R."/>
            <person name="Deloukas P."/>
            <person name="Dunham A."/>
            <person name="Dunham I."/>
            <person name="Durbin R."/>
            <person name="French L."/>
            <person name="Grafham D."/>
            <person name="Gregory S."/>
            <person name="Hubbard T."/>
            <person name="Humphray S."/>
            <person name="Hunt A."/>
            <person name="Jones M."/>
            <person name="Lloyd C."/>
            <person name="McMurray A."/>
            <person name="Matthews L."/>
            <person name="Mercer S."/>
            <person name="Milne S."/>
            <person name="Mullikin J.C."/>
            <person name="Mungall A."/>
            <person name="Plumb R."/>
            <person name="Ross M."/>
            <person name="Shownkeen R."/>
            <person name="Sims S."/>
            <person name="Waterston R.H."/>
            <person name="Wilson R.K."/>
            <person name="Hillier L.W."/>
            <person name="McPherson J.D."/>
            <person name="Marra M.A."/>
            <person name="Mardis E.R."/>
            <person name="Fulton L.A."/>
            <person name="Chinwalla A.T."/>
            <person name="Pepin K.H."/>
            <person name="Gish W.R."/>
            <person name="Chissoe S.L."/>
            <person name="Wendl M.C."/>
            <person name="Delehaunty K.D."/>
            <person name="Miner T.L."/>
            <person name="Delehaunty A."/>
            <person name="Kramer J.B."/>
            <person name="Cook L.L."/>
            <person name="Fulton R.S."/>
            <person name="Johnson D.L."/>
            <person name="Minx P.J."/>
            <person name="Clifton S.W."/>
            <person name="Hawkins T."/>
            <person name="Branscomb E."/>
            <person name="Predki P."/>
            <person name="Richardson P."/>
            <person name="Wenning S."/>
            <person name="Slezak T."/>
            <person name="Doggett N."/>
            <person name="Cheng J.F."/>
            <person name="Olsen A."/>
            <person name="Lucas S."/>
            <person name="Elkin C."/>
            <person name="Uberbacher E."/>
            <person name="Frazier M."/>
            <person name="Gibbs R.A."/>
            <person name="Muzny D.M."/>
            <person name="Scherer S.E."/>
            <person name="Bouck J.B."/>
            <person name="Sodergren E.J."/>
            <person name="Worley K.C."/>
            <person name="Rives C.M."/>
            <person name="Gorrell J.H."/>
            <person name="Metzker M.L."/>
            <person name="Naylor S.L."/>
            <person name="Kucherlapati R.S."/>
            <person name="Nelson D.L."/>
            <person name="Weinstock G.M."/>
            <person name="Sakaki Y."/>
            <person name="Fujiyama A."/>
            <person name="Hattori M."/>
            <person name="Yada T."/>
            <person name="Toyoda A."/>
            <person name="Itoh T."/>
            <person name="Kawagoe C."/>
            <person name="Watanabe H."/>
            <person name="Totoki Y."/>
            <person name="Taylor T."/>
            <person name="Weissenbach J."/>
            <person name="Heilig R."/>
            <person name="Saurin W."/>
            <person name="Artiguenave F."/>
            <person name="Brottier P."/>
            <person name="Bruls T."/>
            <person name="Pelletier E."/>
            <person name="Robert C."/>
            <person name="Wincker P."/>
            <person name="Smith D.R."/>
            <person name="Doucette-Stamm L."/>
            <person name="Rubenfield M."/>
            <person name="Weinstock K."/>
            <person name="Lee H.M."/>
            <person name="Dubois J."/>
            <person name="Rosenthal A."/>
            <person name="Platzer M."/>
            <person name="Nyakatura G."/>
            <person name="Taudien S."/>
            <person name="Rump A."/>
            <person name="Yang H."/>
            <person name="Yu J."/>
            <person name="Wang J."/>
            <person name="Huang G."/>
            <person name="Gu J."/>
            <person name="Hood L."/>
            <person name="Rowen L."/>
            <person name="Madan A."/>
            <person name="Qin S."/>
            <person name="Davis R.W."/>
            <person name="Federspiel N.A."/>
            <person name="Abola A.P."/>
            <person name="Proctor M.J."/>
            <person name="Myers R.M."/>
            <person name="Schmutz J."/>
            <person name="Dickson M."/>
            <person name="Grimwood J."/>
            <person name="Cox D.R."/>
            <person name="Olson M.V."/>
            <person name="Kaul R."/>
            <person name="Raymond C."/>
            <person name="Shimizu N."/>
            <person name="Kawasaki K."/>
            <person name="Minoshima S."/>
            <person name="Evans G.A."/>
            <person name="Athanasiou M."/>
            <person name="Schultz R."/>
            <person name="Roe B.A."/>
            <person name="Chen F."/>
            <person name="Pan H."/>
            <person name="Ramser J."/>
            <person name="Lehrach H."/>
            <person name="Reinhardt R."/>
            <person name="McCombie W.R."/>
            <person name="de la Bastide M."/>
            <person name="Dedhia N."/>
            <person name="Blocker H."/>
            <person name="Hornischer K."/>
            <person name="Nordsiek G."/>
            <person name="Agarwala R."/>
            <person name="Aravind L."/>
            <person name="Bailey J.A."/>
            <person name="Bateman A."/>
            <person name="Batzoglou S."/>
            <person name="Birney E."/>
            <person name="Bork P."/>
            <person name="Brown D.G."/>
            <person name="Burge C.B."/>
            <person name="Cerutti L."/>
            <person name="Chen H.C."/>
            <person name="Church D."/>
            <person name="Clamp M."/>
            <person name="Copley R.R."/>
            <person name="Doerks T."/>
            <person name="Eddy S.R."/>
            <person name="Eichler E.E."/>
            <person name="Furey T.S."/>
            <person name="Galagan J."/>
            <person name="Gilbert J.G."/>
            <person name="Harmon C."/>
            <person name="Hayashizaki Y."/>
            <person name="Haussler D."/>
            <person name="Hermjakob H."/>
            <person name="Hokamp K."/>
            <person name="Jang W."/>
            <person name="Johnson L.S."/>
            <person name="Jones T.A."/>
            <person name="Kasif S."/>
            <person name="Kaspryzk A."/>
            <person name="Kennedy S."/>
            <person name="Kent W.J."/>
            <person name="Kitts P."/>
            <person name="Koonin E.V."/>
            <person name="Korf I."/>
            <person name="Kulp D."/>
            <person name="Lancet D."/>
            <person name="Lowe T.M."/>
            <person name="McLysaght A."/>
            <person name="Mikkelsen T."/>
            <person name="Moran J.V."/>
            <person name="Mulder N."/>
            <person name="Pollara V.J."/>
            <person name="Ponting C.P."/>
            <person name="Schuler G."/>
            <person name="Schultz J."/>
            <person name="Slater G."/>
            <person name="Smit A.F."/>
            <person name="Stupka E."/>
            <person name="Szustakowski J."/>
            <person name="Thierry-Mieg D."/>
            <person name="Thierry-Mieg J."/>
            <person name="Wagner L."/>
            <person name="Wallis J."/>
            <person name="Wheeler R."/>
            <person name="Williams A."/>
            <person name="Wolf Y.I."/>
            <person name="Wolfe K.H."/>
            <person name="Yang S.P."/>
            <person name="Yeh R.F."/>
            <person name="Collins F."/>
            <person name="Guyer M.S."/>
            <person name="Peterson J."/>
            <person name="Felsenfeld A."/>
            <person name="Wetterstrand K.A."/>
            <person name="Patrinos A."/>
            <person name="Morgan M.J."/>
            <person name="de Jong P."/>
            <person name="Catanese J.J."/>
            <person name="Osoegawa K."/>
            <person name="Shizuya H."/>
            <person name="Choi S."/>
            <person name="Chen Y.J."/>
        </authorList>
    </citation>
    <scope>NUCLEOTIDE SEQUENCE [LARGE SCALE GENOMIC DNA]</scope>
</reference>
<evidence type="ECO:0000313" key="1">
    <source>
        <dbReference type="Ensembl" id="ENSP00000385053.2"/>
    </source>
</evidence>
<dbReference type="BioGRID-ORCS" id="112885">
    <property type="hits" value="9 hits in 1148 CRISPR screens"/>
</dbReference>
<dbReference type="OpenTargets" id="ENSG00000056487"/>
<dbReference type="GeneTree" id="ENSGT00940000161105"/>
<dbReference type="VEuPathDB" id="HostDB:ENSG00000056487"/>
<reference evidence="1 2" key="2">
    <citation type="journal article" date="2004" name="Nature">
        <title>Finishing the euchromatic sequence of the human genome.</title>
        <authorList>
            <consortium name="International Human Genome Sequencing Consortium"/>
        </authorList>
    </citation>
    <scope>NUCLEOTIDE SEQUENCE [LARGE SCALE GENOMIC DNA]</scope>
</reference>
<proteinExistence type="predicted"/>
<dbReference type="Bgee" id="ENSG00000056487">
    <property type="expression patterns" value="Expressed in ganglionic eminence and 94 other cell types or tissues"/>
</dbReference>
<dbReference type="EMBL" id="KF510604">
    <property type="status" value="NOT_ANNOTATED_CDS"/>
    <property type="molecule type" value="Genomic_DNA"/>
</dbReference>
<keyword evidence="2" id="KW-1185">Reference proteome</keyword>
<dbReference type="Ensembl" id="ENST00000403565.6">
    <property type="protein sequence ID" value="ENSP00000385053.2"/>
    <property type="gene ID" value="ENSG00000056487.18"/>
</dbReference>
<dbReference type="ProteomicsDB" id="2926"/>
<dbReference type="HGNC" id="HGNC:25161">
    <property type="gene designation" value="PHF21B"/>
</dbReference>
<sequence>MRRQPQNGDLKKQLHERQPRIAALSDKQIAGRTSHLCTRDPARGFGNDHCSACHGSSGQLLAEVGRARSGSATSG</sequence>